<dbReference type="EMBL" id="BMZI01000001">
    <property type="protein sequence ID" value="GHB07025.1"/>
    <property type="molecule type" value="Genomic_DNA"/>
</dbReference>
<sequence>MKSEPVSVLRLHLAGRPFGHLAGYRGGRNVLVFDESWRSDPDRETLTLTAGAGFPRAEAVLAKPWMRQQRLHPWLSNLLPEGALRDWLAQSLKVHPDNEFPLLAQLGGDLPGAVMAEPMLPEDVPAHVLDYRTSIVPIVNASRTGAGFSLAGVQMKFSVREREGRFHFGHANELGDWIVKTPSTRHRGVPANEYATMRLAQAAGIEIPEIRLIPLSQLDAVPDIALPDASLFDEQQVYAIKRYDRADGRRIHVEDMAQVLFCYPQQKYEQANYEQLGRILRGYAKDGLSAVQALACRLLVNILLGNGDAHLKNWSLIYRDGRAPELSPAYDILFTQAWLRDEQEIALNLNGSKRWYELGWQDFQGWSQAVGTPWPAVRAALEATMERARDRWPRLLAESPMLDTHQRFLREHWARLSPEWRIE</sequence>
<feature type="domain" description="HipA N-terminal subdomain 1" evidence="5">
    <location>
        <begin position="11"/>
        <end position="115"/>
    </location>
</feature>
<evidence type="ECO:0000259" key="4">
    <source>
        <dbReference type="Pfam" id="PF07804"/>
    </source>
</evidence>
<keyword evidence="2" id="KW-0808">Transferase</keyword>
<dbReference type="PANTHER" id="PTHR37419:SF1">
    <property type="entry name" value="SERINE_THREONINE-PROTEIN KINASE TOXIN HIPA"/>
    <property type="match status" value="1"/>
</dbReference>
<dbReference type="Proteomes" id="UP000646745">
    <property type="component" value="Unassembled WGS sequence"/>
</dbReference>
<keyword evidence="7" id="KW-1185">Reference proteome</keyword>
<feature type="domain" description="HipA-like C-terminal" evidence="4">
    <location>
        <begin position="148"/>
        <end position="392"/>
    </location>
</feature>
<evidence type="ECO:0000313" key="6">
    <source>
        <dbReference type="EMBL" id="GHB07025.1"/>
    </source>
</evidence>
<name>A0ABQ3DS13_9GAMM</name>
<dbReference type="InterPro" id="IPR012893">
    <property type="entry name" value="HipA-like_C"/>
</dbReference>
<dbReference type="InterPro" id="IPR017508">
    <property type="entry name" value="HipA_N1"/>
</dbReference>
<dbReference type="Pfam" id="PF07804">
    <property type="entry name" value="HipA_C"/>
    <property type="match status" value="1"/>
</dbReference>
<dbReference type="GO" id="GO:0016301">
    <property type="term" value="F:kinase activity"/>
    <property type="evidence" value="ECO:0007669"/>
    <property type="project" value="UniProtKB-KW"/>
</dbReference>
<reference evidence="7" key="1">
    <citation type="journal article" date="2019" name="Int. J. Syst. Evol. Microbiol.">
        <title>The Global Catalogue of Microorganisms (GCM) 10K type strain sequencing project: providing services to taxonomists for standard genome sequencing and annotation.</title>
        <authorList>
            <consortium name="The Broad Institute Genomics Platform"/>
            <consortium name="The Broad Institute Genome Sequencing Center for Infectious Disease"/>
            <person name="Wu L."/>
            <person name="Ma J."/>
        </authorList>
    </citation>
    <scope>NUCLEOTIDE SEQUENCE [LARGE SCALE GENOMIC DNA]</scope>
    <source>
        <strain evidence="7">KCTC 32998</strain>
    </source>
</reference>
<evidence type="ECO:0000256" key="2">
    <source>
        <dbReference type="ARBA" id="ARBA00022679"/>
    </source>
</evidence>
<evidence type="ECO:0000313" key="7">
    <source>
        <dbReference type="Proteomes" id="UP000646745"/>
    </source>
</evidence>
<dbReference type="PANTHER" id="PTHR37419">
    <property type="entry name" value="SERINE/THREONINE-PROTEIN KINASE TOXIN HIPA"/>
    <property type="match status" value="1"/>
</dbReference>
<keyword evidence="3 6" id="KW-0418">Kinase</keyword>
<dbReference type="Gene3D" id="1.10.1070.20">
    <property type="match status" value="1"/>
</dbReference>
<gene>
    <name evidence="6" type="ORF">GCM10009038_00250</name>
</gene>
<evidence type="ECO:0000256" key="3">
    <source>
        <dbReference type="ARBA" id="ARBA00022777"/>
    </source>
</evidence>
<proteinExistence type="inferred from homology"/>
<comment type="caution">
    <text evidence="6">The sequence shown here is derived from an EMBL/GenBank/DDBJ whole genome shotgun (WGS) entry which is preliminary data.</text>
</comment>
<dbReference type="RefSeq" id="WP_229808843.1">
    <property type="nucleotide sequence ID" value="NZ_BMZI01000001.1"/>
</dbReference>
<comment type="similarity">
    <text evidence="1">Belongs to the HipA Ser/Thr kinase family.</text>
</comment>
<dbReference type="NCBIfam" id="TIGR03071">
    <property type="entry name" value="couple_hipA"/>
    <property type="match status" value="1"/>
</dbReference>
<dbReference type="Pfam" id="PF13657">
    <property type="entry name" value="Couple_hipA"/>
    <property type="match status" value="1"/>
</dbReference>
<evidence type="ECO:0000256" key="1">
    <source>
        <dbReference type="ARBA" id="ARBA00010164"/>
    </source>
</evidence>
<dbReference type="InterPro" id="IPR052028">
    <property type="entry name" value="HipA_Ser/Thr_kinase"/>
</dbReference>
<protein>
    <submittedName>
        <fullName evidence="6">Phosphatidylinositol kinase</fullName>
    </submittedName>
</protein>
<evidence type="ECO:0000259" key="5">
    <source>
        <dbReference type="Pfam" id="PF13657"/>
    </source>
</evidence>
<accession>A0ABQ3DS13</accession>
<organism evidence="6 7">
    <name type="scientific">Salinicola rhizosphaerae</name>
    <dbReference type="NCBI Taxonomy" id="1443141"/>
    <lineage>
        <taxon>Bacteria</taxon>
        <taxon>Pseudomonadati</taxon>
        <taxon>Pseudomonadota</taxon>
        <taxon>Gammaproteobacteria</taxon>
        <taxon>Oceanospirillales</taxon>
        <taxon>Halomonadaceae</taxon>
        <taxon>Salinicola</taxon>
    </lineage>
</organism>